<dbReference type="Proteomes" id="UP000011185">
    <property type="component" value="Unassembled WGS sequence"/>
</dbReference>
<dbReference type="VEuPathDB" id="MicrosporidiaDB:THOM_2072"/>
<dbReference type="InterPro" id="IPR052791">
    <property type="entry name" value="SSM1_domain"/>
</dbReference>
<dbReference type="PANTHER" id="PTHR47438">
    <property type="entry name" value="PHOSPHATE METABOLISM PROTEIN 8-RELATED"/>
    <property type="match status" value="1"/>
</dbReference>
<reference evidence="1 2" key="1">
    <citation type="journal article" date="2012" name="PLoS Pathog.">
        <title>The genome of the obligate intracellular parasite Trachipleistophora hominis: new insights into microsporidian genome dynamics and reductive evolution.</title>
        <authorList>
            <person name="Heinz E."/>
            <person name="Williams T.A."/>
            <person name="Nakjang S."/>
            <person name="Noel C.J."/>
            <person name="Swan D.C."/>
            <person name="Goldberg A.V."/>
            <person name="Harris S.R."/>
            <person name="Weinmaier T."/>
            <person name="Markert S."/>
            <person name="Becher D."/>
            <person name="Bernhardt J."/>
            <person name="Dagan T."/>
            <person name="Hacker C."/>
            <person name="Lucocq J.M."/>
            <person name="Schweder T."/>
            <person name="Rattei T."/>
            <person name="Hall N."/>
            <person name="Hirt R.P."/>
            <person name="Embley T.M."/>
        </authorList>
    </citation>
    <scope>NUCLEOTIDE SEQUENCE [LARGE SCALE GENOMIC DNA]</scope>
</reference>
<dbReference type="EC" id="3.1.3.5" evidence="1"/>
<dbReference type="InterPro" id="IPR023214">
    <property type="entry name" value="HAD_sf"/>
</dbReference>
<name>L7JU28_TRAHO</name>
<dbReference type="AlphaFoldDB" id="L7JU28"/>
<dbReference type="SFLD" id="SFLDG01129">
    <property type="entry name" value="C1.5:_HAD__Beta-PGM__Phosphata"/>
    <property type="match status" value="1"/>
</dbReference>
<dbReference type="OMA" id="NQVESEC"/>
<dbReference type="GO" id="GO:0008253">
    <property type="term" value="F:5'-nucleotidase activity"/>
    <property type="evidence" value="ECO:0007669"/>
    <property type="project" value="UniProtKB-EC"/>
</dbReference>
<dbReference type="InterPro" id="IPR006439">
    <property type="entry name" value="HAD-SF_hydro_IA"/>
</dbReference>
<dbReference type="GO" id="GO:0009166">
    <property type="term" value="P:nucleotide catabolic process"/>
    <property type="evidence" value="ECO:0007669"/>
    <property type="project" value="TreeGrafter"/>
</dbReference>
<dbReference type="Pfam" id="PF00702">
    <property type="entry name" value="Hydrolase"/>
    <property type="match status" value="1"/>
</dbReference>
<dbReference type="GO" id="GO:0018784">
    <property type="term" value="F:(S)-2-haloacid dehalogenase activity"/>
    <property type="evidence" value="ECO:0007669"/>
    <property type="project" value="UniProtKB-EC"/>
</dbReference>
<dbReference type="SFLD" id="SFLDS00003">
    <property type="entry name" value="Haloacid_Dehalogenase"/>
    <property type="match status" value="1"/>
</dbReference>
<gene>
    <name evidence="1" type="ORF">THOM_2072</name>
</gene>
<dbReference type="NCBIfam" id="TIGR01509">
    <property type="entry name" value="HAD-SF-IA-v3"/>
    <property type="match status" value="1"/>
</dbReference>
<dbReference type="InParanoid" id="L7JU28"/>
<dbReference type="GO" id="GO:0006206">
    <property type="term" value="P:pyrimidine nucleobase metabolic process"/>
    <property type="evidence" value="ECO:0007669"/>
    <property type="project" value="TreeGrafter"/>
</dbReference>
<evidence type="ECO:0000313" key="2">
    <source>
        <dbReference type="Proteomes" id="UP000011185"/>
    </source>
</evidence>
<sequence length="271" mass="30734">MENRSIEKDQSALLDASGDEYSIGMTTTHFIAMNKQNLEKYKQIITPLGNETLIVCDIDNTLYHPSAGVEDLIDKKLVEYLTTVTSSQEEALACKNRYDDVYGLTVYGALAELDVELDFYSKYITKTINYEEYLKKDPVLRDVLNRLDCRKICLTNGDTIQAKGILDALGLTECFEAVVTIDAAVPFFIHKPTKESYQFVDELFGVSSPKNVLFFDDNIKNIEQALAHNWIAHHVQGNIHIGDMIGKAAEMLYMRTDRLLQDNDEVEVKEN</sequence>
<protein>
    <submittedName>
        <fullName evidence="1">Haloacid dehalogenase-like hydrolase</fullName>
        <ecNumber evidence="1">3.1.3.5</ecNumber>
        <ecNumber evidence="1">3.8.1.2</ecNumber>
    </submittedName>
</protein>
<dbReference type="HOGENOM" id="CLU_059493_1_1_1"/>
<keyword evidence="1" id="KW-0378">Hydrolase</keyword>
<dbReference type="PANTHER" id="PTHR47438:SF1">
    <property type="entry name" value="PHOSPHATE METABOLISM PROTEIN 8-RELATED"/>
    <property type="match status" value="1"/>
</dbReference>
<accession>L7JU28</accession>
<dbReference type="InterPro" id="IPR036412">
    <property type="entry name" value="HAD-like_sf"/>
</dbReference>
<organism evidence="1 2">
    <name type="scientific">Trachipleistophora hominis</name>
    <name type="common">Microsporidian parasite</name>
    <dbReference type="NCBI Taxonomy" id="72359"/>
    <lineage>
        <taxon>Eukaryota</taxon>
        <taxon>Fungi</taxon>
        <taxon>Fungi incertae sedis</taxon>
        <taxon>Microsporidia</taxon>
        <taxon>Pleistophoridae</taxon>
        <taxon>Trachipleistophora</taxon>
    </lineage>
</organism>
<dbReference type="Gene3D" id="3.40.50.1000">
    <property type="entry name" value="HAD superfamily/HAD-like"/>
    <property type="match status" value="1"/>
</dbReference>
<dbReference type="STRING" id="72359.L7JU28"/>
<proteinExistence type="predicted"/>
<dbReference type="EMBL" id="JH993999">
    <property type="protein sequence ID" value="ELQ74988.1"/>
    <property type="molecule type" value="Genomic_DNA"/>
</dbReference>
<dbReference type="Gene3D" id="1.10.150.450">
    <property type="match status" value="1"/>
</dbReference>
<dbReference type="EC" id="3.8.1.2" evidence="1"/>
<evidence type="ECO:0000313" key="1">
    <source>
        <dbReference type="EMBL" id="ELQ74988.1"/>
    </source>
</evidence>
<dbReference type="OrthoDB" id="2195201at2759"/>
<dbReference type="SUPFAM" id="SSF56784">
    <property type="entry name" value="HAD-like"/>
    <property type="match status" value="1"/>
</dbReference>
<dbReference type="FunCoup" id="L7JU28">
    <property type="interactions" value="104"/>
</dbReference>
<keyword evidence="2" id="KW-1185">Reference proteome</keyword>